<feature type="region of interest" description="Disordered" evidence="3">
    <location>
        <begin position="848"/>
        <end position="871"/>
    </location>
</feature>
<feature type="region of interest" description="Disordered" evidence="3">
    <location>
        <begin position="1245"/>
        <end position="1301"/>
    </location>
</feature>
<reference evidence="6" key="1">
    <citation type="submission" date="2014-11" db="EMBL/GenBank/DDBJ databases">
        <authorList>
            <person name="Otto D Thomas"/>
            <person name="Naeem Raeece"/>
        </authorList>
    </citation>
    <scope>NUCLEOTIDE SEQUENCE</scope>
</reference>
<dbReference type="InterPro" id="IPR035969">
    <property type="entry name" value="Rab-GAP_TBC_sf"/>
</dbReference>
<dbReference type="SUPFAM" id="SSF47923">
    <property type="entry name" value="Ypt/Rab-GAP domain of gyp1p"/>
    <property type="match status" value="1"/>
</dbReference>
<dbReference type="InterPro" id="IPR000719">
    <property type="entry name" value="Prot_kinase_dom"/>
</dbReference>
<sequence length="1651" mass="175178">MECPRASMKSSFCLGFQALETATWDHWSTAGSVDEGAGPSHQRVETPLRELIHRFNRLKTIEHPRLCSYTEVVRGTGRTVYLVTEHWSLSLKDVLAQSKLSATETSRIVSEILQGLSYLHSLGIAHGDLRTGNVLIDGDGKVKLSHYGLPFLTRHGTLLRFGALPRDVRFSAPEEAPFLRFRQKTFREPQWVAQNLLSGARQDTWALGVVILEMLQGAWRPGKALILQTAGRIERGEGSQRDPRQAQTAKSAVRDRFERNVTEAAFVSVLRRVNLLWEESARTVNADSEKETGIVQSALDTSVPSLPSFLTSEEAVQTHACSVSASDCASSLVPLVDLEAADSHSRWGETFMSRSASTASTSVSSRLPSVPLEFVSAVGLPEEPRAPKLFFRDAWADTALRGGFRGGHNSADRFEDGITTPDHVHFNGGFQRDDGYASDEDEGDGEEEGGGALLTVQPSLPSQAAEWRHHRWTCVLASSLFSRESVERHNNCREGSVAAETLEAGEGGQEQQTKRERNVGAVRATPLECSLAAWLCGLPFVRNLCEAFHPSPFASLHAARPLGLPLSTVPHASSPSSSSTSPLVQLLRLLSVCLTVDSTERPPASALLSLVLLERDEQEAVGGGEKDDGLGGERRRLNDEILDAFASLGVSVDEIFFWWNASGGDVLAVLKEAGVMRPPPPLFRLPLGERLRKGETVVSPRRGRGKGQAEGEGENLLGFGRVARLSCSHSSTDSGPSSSIPQLLWVERELRIHGEPVGDLLQLCQDASKVVAAMGGDVDEIRPARASSRPSHFLYQWGRVSRFRQLLRELPRQRAALIREASIDIPPLLRRELWPIVLGAALPAPPTAAVSAGGGGQGKRGQREEALRDSCGSWGGPSHFAAVVEHALTALKPRGVSQATSVRCPQQGVHEREAGDKVHDGDVRGYPSSSLCIDLDALEPRDGEGDEEEDEPLGLLNHVVLGHQQGRDALRRVMDSLALTASGDPLGGAGGHAEGEMFSGGTTKTMKMSSTSASRGPGRTQDVAGMRGVCALLLSVLGRGTSSLGPGLLPPPLDVPDCEVISLACARILQRSLAPPPPLGSTGSVHEGSPGGLGVDLQRSVQTFGSLLRFCDPLLAVHLDDIGLRAETYFLRWLVTFFAEVPGLHGDAEAVVDSLIQNPPAFLPCLGVCVVHSCRTALLAEDNPERARRLLSSLALFTSGGPGTGAAGSKGPGRSCGFADLVAAAQCLHRSLPLSFTLAASQGGPLASMRDQKRSNEGPAGGFTEGDAPLMGDARTRWLTGGTSAARGGGTSAESNDPLEGSLDRVLRDDWCAHLERASDSLQGLSIEEEEEQLDAAGQVASVTAEDVLSFAVGMPQSLVSGKHGGGDEQGRSNGAALQRECRDSRPHFEDNTPRGGEAAVPRVWVVDVRPLLSFQACRLQGSIHLPLDSEGAAQSPAVSALIQGLLGNAGRGGADAGGRDRRRPVAASLRTGMPAGSHPGGAVASSHGVSSLPASLVDPSAGARNVQSQRSKGSRGDEGGGGEIRKGNAGTGLQGLKGKEGQAEGGADKRSADSLDHHTAAPPWLPSLGSPSREESQSASASSSSVASVSEVSSGGWDLLMLVGESRRDQSMARAVARRLQAEGVRHVCVLAKGFSDIRNKGPQSRFTGG</sequence>
<feature type="compositionally biased region" description="Low complexity" evidence="3">
    <location>
        <begin position="1481"/>
        <end position="1492"/>
    </location>
</feature>
<feature type="domain" description="Rhodanese" evidence="5">
    <location>
        <begin position="1400"/>
        <end position="1430"/>
    </location>
</feature>
<feature type="compositionally biased region" description="Basic and acidic residues" evidence="3">
    <location>
        <begin position="909"/>
        <end position="923"/>
    </location>
</feature>
<feature type="compositionally biased region" description="Basic and acidic residues" evidence="3">
    <location>
        <begin position="1380"/>
        <end position="1393"/>
    </location>
</feature>
<evidence type="ECO:0000256" key="2">
    <source>
        <dbReference type="ARBA" id="ARBA00022840"/>
    </source>
</evidence>
<dbReference type="Gene3D" id="1.10.472.80">
    <property type="entry name" value="Ypt/Rab-GAP domain of gyp1p, domain 3"/>
    <property type="match status" value="1"/>
</dbReference>
<keyword evidence="2" id="KW-0067">ATP-binding</keyword>
<feature type="compositionally biased region" description="Acidic residues" evidence="3">
    <location>
        <begin position="436"/>
        <end position="449"/>
    </location>
</feature>
<dbReference type="VEuPathDB" id="CryptoDB:Cvel_17128"/>
<dbReference type="GO" id="GO:0005737">
    <property type="term" value="C:cytoplasm"/>
    <property type="evidence" value="ECO:0007669"/>
    <property type="project" value="TreeGrafter"/>
</dbReference>
<dbReference type="PROSITE" id="PS50206">
    <property type="entry name" value="RHODANESE_3"/>
    <property type="match status" value="1"/>
</dbReference>
<feature type="compositionally biased region" description="Low complexity" evidence="3">
    <location>
        <begin position="1578"/>
        <end position="1589"/>
    </location>
</feature>
<evidence type="ECO:0000256" key="3">
    <source>
        <dbReference type="SAM" id="MobiDB-lite"/>
    </source>
</evidence>
<dbReference type="CDD" id="cd00180">
    <property type="entry name" value="PKc"/>
    <property type="match status" value="1"/>
</dbReference>
<dbReference type="InterPro" id="IPR050629">
    <property type="entry name" value="STE20/SPS1-PAK"/>
</dbReference>
<name>A0A0G4FIB9_9ALVE</name>
<dbReference type="EMBL" id="CDMZ01000387">
    <property type="protein sequence ID" value="CEM13180.1"/>
    <property type="molecule type" value="Genomic_DNA"/>
</dbReference>
<dbReference type="InterPro" id="IPR011009">
    <property type="entry name" value="Kinase-like_dom_sf"/>
</dbReference>
<dbReference type="InterPro" id="IPR001763">
    <property type="entry name" value="Rhodanese-like_dom"/>
</dbReference>
<protein>
    <submittedName>
        <fullName evidence="6">Uncharacterized protein</fullName>
    </submittedName>
</protein>
<dbReference type="Gene3D" id="1.10.510.10">
    <property type="entry name" value="Transferase(Phosphotransferase) domain 1"/>
    <property type="match status" value="1"/>
</dbReference>
<dbReference type="Pfam" id="PF00069">
    <property type="entry name" value="Pkinase"/>
    <property type="match status" value="1"/>
</dbReference>
<accession>A0A0G4FIB9</accession>
<dbReference type="GO" id="GO:0005524">
    <property type="term" value="F:ATP binding"/>
    <property type="evidence" value="ECO:0007669"/>
    <property type="project" value="UniProtKB-KW"/>
</dbReference>
<feature type="region of interest" description="Disordered" evidence="3">
    <location>
        <begin position="899"/>
        <end position="923"/>
    </location>
</feature>
<organism evidence="6">
    <name type="scientific">Chromera velia CCMP2878</name>
    <dbReference type="NCBI Taxonomy" id="1169474"/>
    <lineage>
        <taxon>Eukaryota</taxon>
        <taxon>Sar</taxon>
        <taxon>Alveolata</taxon>
        <taxon>Colpodellida</taxon>
        <taxon>Chromeraceae</taxon>
        <taxon>Chromera</taxon>
    </lineage>
</organism>
<evidence type="ECO:0000256" key="1">
    <source>
        <dbReference type="ARBA" id="ARBA00022741"/>
    </source>
</evidence>
<dbReference type="PROSITE" id="PS50011">
    <property type="entry name" value="PROTEIN_KINASE_DOM"/>
    <property type="match status" value="1"/>
</dbReference>
<feature type="domain" description="Protein kinase" evidence="4">
    <location>
        <begin position="1"/>
        <end position="276"/>
    </location>
</feature>
<dbReference type="PANTHER" id="PTHR48012">
    <property type="entry name" value="STERILE20-LIKE KINASE, ISOFORM B-RELATED"/>
    <property type="match status" value="1"/>
</dbReference>
<keyword evidence="1" id="KW-0547">Nucleotide-binding</keyword>
<gene>
    <name evidence="6" type="ORF">Cvel_17128</name>
</gene>
<dbReference type="GO" id="GO:0004674">
    <property type="term" value="F:protein serine/threonine kinase activity"/>
    <property type="evidence" value="ECO:0007669"/>
    <property type="project" value="TreeGrafter"/>
</dbReference>
<evidence type="ECO:0000259" key="5">
    <source>
        <dbReference type="PROSITE" id="PS50206"/>
    </source>
</evidence>
<dbReference type="SUPFAM" id="SSF56112">
    <property type="entry name" value="Protein kinase-like (PK-like)"/>
    <property type="match status" value="1"/>
</dbReference>
<feature type="region of interest" description="Disordered" evidence="3">
    <location>
        <begin position="1360"/>
        <end position="1397"/>
    </location>
</feature>
<feature type="region of interest" description="Disordered" evidence="3">
    <location>
        <begin position="1471"/>
        <end position="1589"/>
    </location>
</feature>
<evidence type="ECO:0000313" key="6">
    <source>
        <dbReference type="EMBL" id="CEM13180.1"/>
    </source>
</evidence>
<feature type="compositionally biased region" description="Basic and acidic residues" evidence="3">
    <location>
        <begin position="1538"/>
        <end position="1560"/>
    </location>
</feature>
<feature type="region of interest" description="Disordered" evidence="3">
    <location>
        <begin position="422"/>
        <end position="453"/>
    </location>
</feature>
<feature type="compositionally biased region" description="Basic and acidic residues" evidence="3">
    <location>
        <begin position="1515"/>
        <end position="1527"/>
    </location>
</feature>
<evidence type="ECO:0000259" key="4">
    <source>
        <dbReference type="PROSITE" id="PS50011"/>
    </source>
</evidence>
<proteinExistence type="predicted"/>